<name>A0A1R3XJ60_9BACT</name>
<proteinExistence type="predicted"/>
<reference evidence="2" key="1">
    <citation type="submission" date="2017-01" db="EMBL/GenBank/DDBJ databases">
        <authorList>
            <person name="Varghese N."/>
            <person name="Submissions S."/>
        </authorList>
    </citation>
    <scope>NUCLEOTIDE SEQUENCE [LARGE SCALE GENOMIC DNA]</scope>
    <source>
        <strain evidence="2">LP100</strain>
    </source>
</reference>
<evidence type="ECO:0000313" key="2">
    <source>
        <dbReference type="Proteomes" id="UP000187181"/>
    </source>
</evidence>
<accession>A0A1R3XJ60</accession>
<gene>
    <name evidence="1" type="ORF">SAMN05444128_2629</name>
</gene>
<organism evidence="1 2">
    <name type="scientific">Pontibacter indicus</name>
    <dbReference type="NCBI Taxonomy" id="1317125"/>
    <lineage>
        <taxon>Bacteria</taxon>
        <taxon>Pseudomonadati</taxon>
        <taxon>Bacteroidota</taxon>
        <taxon>Cytophagia</taxon>
        <taxon>Cytophagales</taxon>
        <taxon>Hymenobacteraceae</taxon>
        <taxon>Pontibacter</taxon>
    </lineage>
</organism>
<keyword evidence="2" id="KW-1185">Reference proteome</keyword>
<protein>
    <submittedName>
        <fullName evidence="1">Uncharacterized protein</fullName>
    </submittedName>
</protein>
<sequence length="251" mass="29095">MYKYGYDTLKAFQREDHSRRLSLRLNREFKRNKSYKYSHNNADIRLSFPNGMTCVSFSFPKLLFGGNNLELAGINEAIEAVDVMSELLGLDFSEFGTSRLDVTNNILSSIKAKAFAEHLRQPPYFKSSTLKRNGVYYHTAKRLADSGRVVLFYNKEEYVRIETRLIGKPELGIHASDLFRNHLKHEPLVSELLKESFYVNSTYYLYDLIMSANPEKQKSKKVKEESKVIFSELKSSLDANLQYTLPSQFLR</sequence>
<evidence type="ECO:0000313" key="1">
    <source>
        <dbReference type="EMBL" id="SIT91595.1"/>
    </source>
</evidence>
<dbReference type="EMBL" id="FTPP01000002">
    <property type="protein sequence ID" value="SIT91595.1"/>
    <property type="molecule type" value="Genomic_DNA"/>
</dbReference>
<dbReference type="Proteomes" id="UP000187181">
    <property type="component" value="Unassembled WGS sequence"/>
</dbReference>
<dbReference type="AlphaFoldDB" id="A0A1R3XJ60"/>